<evidence type="ECO:0000313" key="3">
    <source>
        <dbReference type="Proteomes" id="UP001152766"/>
    </source>
</evidence>
<keyword evidence="3" id="KW-1185">Reference proteome</keyword>
<dbReference type="Gene3D" id="1.10.260.40">
    <property type="entry name" value="lambda repressor-like DNA-binding domains"/>
    <property type="match status" value="1"/>
</dbReference>
<feature type="domain" description="HTH cro/C1-type" evidence="1">
    <location>
        <begin position="46"/>
        <end position="100"/>
    </location>
</feature>
<name>A0A9X4R6C0_9BURK</name>
<comment type="caution">
    <text evidence="2">The sequence shown here is derived from an EMBL/GenBank/DDBJ whole genome shotgun (WGS) entry which is preliminary data.</text>
</comment>
<evidence type="ECO:0000313" key="2">
    <source>
        <dbReference type="EMBL" id="MDG0864164.1"/>
    </source>
</evidence>
<organism evidence="2 3">
    <name type="scientific">Pelomonas aquatica</name>
    <dbReference type="NCBI Taxonomy" id="431058"/>
    <lineage>
        <taxon>Bacteria</taxon>
        <taxon>Pseudomonadati</taxon>
        <taxon>Pseudomonadota</taxon>
        <taxon>Betaproteobacteria</taxon>
        <taxon>Burkholderiales</taxon>
        <taxon>Sphaerotilaceae</taxon>
        <taxon>Roseateles</taxon>
    </lineage>
</organism>
<dbReference type="SUPFAM" id="SSF47413">
    <property type="entry name" value="lambda repressor-like DNA-binding domains"/>
    <property type="match status" value="1"/>
</dbReference>
<evidence type="ECO:0000259" key="1">
    <source>
        <dbReference type="PROSITE" id="PS50943"/>
    </source>
</evidence>
<dbReference type="Proteomes" id="UP001152766">
    <property type="component" value="Unassembled WGS sequence"/>
</dbReference>
<dbReference type="SMART" id="SM00530">
    <property type="entry name" value="HTH_XRE"/>
    <property type="match status" value="1"/>
</dbReference>
<proteinExistence type="predicted"/>
<dbReference type="AlphaFoldDB" id="A0A9X4R6C0"/>
<protein>
    <submittedName>
        <fullName evidence="2">XRE family transcriptional regulator</fullName>
    </submittedName>
</protein>
<accession>A0A9X4R6C0</accession>
<dbReference type="Pfam" id="PF13560">
    <property type="entry name" value="HTH_31"/>
    <property type="match status" value="1"/>
</dbReference>
<dbReference type="InterPro" id="IPR010982">
    <property type="entry name" value="Lambda_DNA-bd_dom_sf"/>
</dbReference>
<dbReference type="PROSITE" id="PS50943">
    <property type="entry name" value="HTH_CROC1"/>
    <property type="match status" value="1"/>
</dbReference>
<reference evidence="2" key="1">
    <citation type="submission" date="2019-02" db="EMBL/GenBank/DDBJ databases">
        <title>Draft genome of the type strain Pelomonas aquatica CCUG 52575T.</title>
        <authorList>
            <person name="Gomila M."/>
            <person name="Lalucat J."/>
        </authorList>
    </citation>
    <scope>NUCLEOTIDE SEQUENCE</scope>
    <source>
        <strain evidence="2">CCUG 52575</strain>
    </source>
</reference>
<gene>
    <name evidence="2" type="ORF">EXJ73_17015</name>
</gene>
<dbReference type="EMBL" id="SGUG01000028">
    <property type="protein sequence ID" value="MDG0864164.1"/>
    <property type="molecule type" value="Genomic_DNA"/>
</dbReference>
<dbReference type="InterPro" id="IPR001387">
    <property type="entry name" value="Cro/C1-type_HTH"/>
</dbReference>
<dbReference type="GO" id="GO:0003677">
    <property type="term" value="F:DNA binding"/>
    <property type="evidence" value="ECO:0007669"/>
    <property type="project" value="InterPro"/>
</dbReference>
<sequence length="158" mass="18135">MNCSTHAAISKFLIWRRLSYGARLRTIASMSKALHSRHNKIFLDKLRKLRESRQLRQADLCKLLGRSQGWVSYVESGQTTLHIIELRQWLAALGVEFLEFLNELDVELRLLEAIRLRAKPPHRLARSPLSQLVQAGLSMDQSTATPAQAKPAKRQVRR</sequence>
<dbReference type="CDD" id="cd00093">
    <property type="entry name" value="HTH_XRE"/>
    <property type="match status" value="1"/>
</dbReference>